<feature type="compositionally biased region" description="Basic and acidic residues" evidence="1">
    <location>
        <begin position="150"/>
        <end position="160"/>
    </location>
</feature>
<evidence type="ECO:0000313" key="3">
    <source>
        <dbReference type="Proteomes" id="UP001470230"/>
    </source>
</evidence>
<evidence type="ECO:0000313" key="2">
    <source>
        <dbReference type="EMBL" id="KAK8885519.1"/>
    </source>
</evidence>
<reference evidence="2 3" key="1">
    <citation type="submission" date="2024-04" db="EMBL/GenBank/DDBJ databases">
        <title>Tritrichomonas musculus Genome.</title>
        <authorList>
            <person name="Alves-Ferreira E."/>
            <person name="Grigg M."/>
            <person name="Lorenzi H."/>
            <person name="Galac M."/>
        </authorList>
    </citation>
    <scope>NUCLEOTIDE SEQUENCE [LARGE SCALE GENOMIC DNA]</scope>
    <source>
        <strain evidence="2 3">EAF2021</strain>
    </source>
</reference>
<comment type="caution">
    <text evidence="2">The sequence shown here is derived from an EMBL/GenBank/DDBJ whole genome shotgun (WGS) entry which is preliminary data.</text>
</comment>
<proteinExistence type="predicted"/>
<feature type="compositionally biased region" description="Polar residues" evidence="1">
    <location>
        <begin position="212"/>
        <end position="234"/>
    </location>
</feature>
<dbReference type="Proteomes" id="UP001470230">
    <property type="component" value="Unassembled WGS sequence"/>
</dbReference>
<feature type="region of interest" description="Disordered" evidence="1">
    <location>
        <begin position="1"/>
        <end position="22"/>
    </location>
</feature>
<evidence type="ECO:0000256" key="1">
    <source>
        <dbReference type="SAM" id="MobiDB-lite"/>
    </source>
</evidence>
<feature type="region of interest" description="Disordered" evidence="1">
    <location>
        <begin position="63"/>
        <end position="238"/>
    </location>
</feature>
<dbReference type="EMBL" id="JAPFFF010000007">
    <property type="protein sequence ID" value="KAK8885519.1"/>
    <property type="molecule type" value="Genomic_DNA"/>
</dbReference>
<accession>A0ABR2K392</accession>
<organism evidence="2 3">
    <name type="scientific">Tritrichomonas musculus</name>
    <dbReference type="NCBI Taxonomy" id="1915356"/>
    <lineage>
        <taxon>Eukaryota</taxon>
        <taxon>Metamonada</taxon>
        <taxon>Parabasalia</taxon>
        <taxon>Tritrichomonadida</taxon>
        <taxon>Tritrichomonadidae</taxon>
        <taxon>Tritrichomonas</taxon>
    </lineage>
</organism>
<feature type="compositionally biased region" description="Acidic residues" evidence="1">
    <location>
        <begin position="100"/>
        <end position="111"/>
    </location>
</feature>
<gene>
    <name evidence="2" type="ORF">M9Y10_040968</name>
</gene>
<sequence>MNNFHSIKFNSDDDDQSNLPNHIYTNQEIEDLFSTDFCSKIRQDLRKEKDNLLQKIKDDVIGFIKSNSQPSKEQDDDENITPIKQDMQSQDSNQEKEQVIEEEEEFYEENADQSNILPSYYEEENQENNQEHSDKVPSEIFNSFVDEEEERSKFNFEKNSQDLPADELSQIEKVDHYESAGSNSQIRDEEELHSINFMSENDEEKLNLSPIGDNQQIEKQSGELSSASHISDNNQFKEFESDAFMEEFGD</sequence>
<keyword evidence="3" id="KW-1185">Reference proteome</keyword>
<protein>
    <submittedName>
        <fullName evidence="2">Uncharacterized protein</fullName>
    </submittedName>
</protein>
<name>A0ABR2K392_9EUKA</name>